<name>A0A7W8DQZ5_9BACT</name>
<evidence type="ECO:0000313" key="3">
    <source>
        <dbReference type="Proteomes" id="UP000534294"/>
    </source>
</evidence>
<dbReference type="AlphaFoldDB" id="A0A7W8DQZ5"/>
<protein>
    <submittedName>
        <fullName evidence="2">Uncharacterized protein</fullName>
    </submittedName>
</protein>
<sequence length="127" mass="14427">MKILRTLLRWLCWMAFAAWTFLSFVKGIFWLAYLVTAPWGPAIVVTFALLVQALPWFLFLWVNRSPQRLLHAFPSLDLALLALLISESLLTIAVGTNSWDVILFQAALLAAMFTPTAFHQNESFALE</sequence>
<keyword evidence="1" id="KW-1133">Transmembrane helix</keyword>
<proteinExistence type="predicted"/>
<feature type="transmembrane region" description="Helical" evidence="1">
    <location>
        <begin position="7"/>
        <end position="33"/>
    </location>
</feature>
<gene>
    <name evidence="2" type="ORF">HNQ64_002654</name>
</gene>
<evidence type="ECO:0000256" key="1">
    <source>
        <dbReference type="SAM" id="Phobius"/>
    </source>
</evidence>
<keyword evidence="3" id="KW-1185">Reference proteome</keyword>
<keyword evidence="1" id="KW-0812">Transmembrane</keyword>
<accession>A0A7W8DQZ5</accession>
<dbReference type="Proteomes" id="UP000534294">
    <property type="component" value="Unassembled WGS sequence"/>
</dbReference>
<feature type="transmembrane region" description="Helical" evidence="1">
    <location>
        <begin position="74"/>
        <end position="95"/>
    </location>
</feature>
<dbReference type="RefSeq" id="WP_184209174.1">
    <property type="nucleotide sequence ID" value="NZ_JACHIF010000005.1"/>
</dbReference>
<dbReference type="EMBL" id="JACHIF010000005">
    <property type="protein sequence ID" value="MBB5038391.1"/>
    <property type="molecule type" value="Genomic_DNA"/>
</dbReference>
<keyword evidence="1" id="KW-0472">Membrane</keyword>
<feature type="transmembrane region" description="Helical" evidence="1">
    <location>
        <begin position="101"/>
        <end position="118"/>
    </location>
</feature>
<organism evidence="2 3">
    <name type="scientific">Prosthecobacter dejongeii</name>
    <dbReference type="NCBI Taxonomy" id="48465"/>
    <lineage>
        <taxon>Bacteria</taxon>
        <taxon>Pseudomonadati</taxon>
        <taxon>Verrucomicrobiota</taxon>
        <taxon>Verrucomicrobiia</taxon>
        <taxon>Verrucomicrobiales</taxon>
        <taxon>Verrucomicrobiaceae</taxon>
        <taxon>Prosthecobacter</taxon>
    </lineage>
</organism>
<feature type="transmembrane region" description="Helical" evidence="1">
    <location>
        <begin position="39"/>
        <end position="62"/>
    </location>
</feature>
<reference evidence="2 3" key="1">
    <citation type="submission" date="2020-08" db="EMBL/GenBank/DDBJ databases">
        <title>Genomic Encyclopedia of Type Strains, Phase IV (KMG-IV): sequencing the most valuable type-strain genomes for metagenomic binning, comparative biology and taxonomic classification.</title>
        <authorList>
            <person name="Goeker M."/>
        </authorList>
    </citation>
    <scope>NUCLEOTIDE SEQUENCE [LARGE SCALE GENOMIC DNA]</scope>
    <source>
        <strain evidence="2 3">DSM 12251</strain>
    </source>
</reference>
<evidence type="ECO:0000313" key="2">
    <source>
        <dbReference type="EMBL" id="MBB5038391.1"/>
    </source>
</evidence>
<comment type="caution">
    <text evidence="2">The sequence shown here is derived from an EMBL/GenBank/DDBJ whole genome shotgun (WGS) entry which is preliminary data.</text>
</comment>